<reference evidence="1" key="1">
    <citation type="submission" date="2021-02" db="EMBL/GenBank/DDBJ databases">
        <authorList>
            <person name="Nowell W R."/>
        </authorList>
    </citation>
    <scope>NUCLEOTIDE SEQUENCE</scope>
</reference>
<dbReference type="AlphaFoldDB" id="A0A820ZEJ2"/>
<name>A0A820ZEJ2_9BILA</name>
<sequence length="44" mass="4991">RIRGGQIDVHPTEKALIVNYSIEATVLDEYQNTMIGDKKDAQKM</sequence>
<evidence type="ECO:0000313" key="2">
    <source>
        <dbReference type="Proteomes" id="UP000663873"/>
    </source>
</evidence>
<dbReference type="EMBL" id="CAJOBP010010734">
    <property type="protein sequence ID" value="CAF4564062.1"/>
    <property type="molecule type" value="Genomic_DNA"/>
</dbReference>
<dbReference type="Proteomes" id="UP000663873">
    <property type="component" value="Unassembled WGS sequence"/>
</dbReference>
<feature type="non-terminal residue" evidence="1">
    <location>
        <position position="1"/>
    </location>
</feature>
<dbReference type="Pfam" id="PF05804">
    <property type="entry name" value="KAP"/>
    <property type="match status" value="1"/>
</dbReference>
<evidence type="ECO:0000313" key="1">
    <source>
        <dbReference type="EMBL" id="CAF4564062.1"/>
    </source>
</evidence>
<proteinExistence type="predicted"/>
<accession>A0A820ZEJ2</accession>
<gene>
    <name evidence="1" type="ORF">UJA718_LOCUS30074</name>
</gene>
<organism evidence="1 2">
    <name type="scientific">Rotaria socialis</name>
    <dbReference type="NCBI Taxonomy" id="392032"/>
    <lineage>
        <taxon>Eukaryota</taxon>
        <taxon>Metazoa</taxon>
        <taxon>Spiralia</taxon>
        <taxon>Gnathifera</taxon>
        <taxon>Rotifera</taxon>
        <taxon>Eurotatoria</taxon>
        <taxon>Bdelloidea</taxon>
        <taxon>Philodinida</taxon>
        <taxon>Philodinidae</taxon>
        <taxon>Rotaria</taxon>
    </lineage>
</organism>
<protein>
    <submittedName>
        <fullName evidence="1">Uncharacterized protein</fullName>
    </submittedName>
</protein>
<comment type="caution">
    <text evidence="1">The sequence shown here is derived from an EMBL/GenBank/DDBJ whole genome shotgun (WGS) entry which is preliminary data.</text>
</comment>
<keyword evidence="2" id="KW-1185">Reference proteome</keyword>